<dbReference type="InterPro" id="IPR051533">
    <property type="entry name" value="WaaL-like"/>
</dbReference>
<feature type="transmembrane region" description="Helical" evidence="5">
    <location>
        <begin position="91"/>
        <end position="109"/>
    </location>
</feature>
<feature type="transmembrane region" description="Helical" evidence="5">
    <location>
        <begin position="197"/>
        <end position="215"/>
    </location>
</feature>
<dbReference type="InterPro" id="IPR007016">
    <property type="entry name" value="O-antigen_ligase-rel_domated"/>
</dbReference>
<dbReference type="Pfam" id="PF04932">
    <property type="entry name" value="Wzy_C"/>
    <property type="match status" value="1"/>
</dbReference>
<dbReference type="AlphaFoldDB" id="A0A5A9W1B0"/>
<proteinExistence type="predicted"/>
<evidence type="ECO:0000259" key="6">
    <source>
        <dbReference type="Pfam" id="PF04932"/>
    </source>
</evidence>
<evidence type="ECO:0000256" key="4">
    <source>
        <dbReference type="ARBA" id="ARBA00023136"/>
    </source>
</evidence>
<keyword evidence="7" id="KW-0436">Ligase</keyword>
<dbReference type="GO" id="GO:0016874">
    <property type="term" value="F:ligase activity"/>
    <property type="evidence" value="ECO:0007669"/>
    <property type="project" value="UniProtKB-KW"/>
</dbReference>
<feature type="transmembrane region" description="Helical" evidence="5">
    <location>
        <begin position="59"/>
        <end position="79"/>
    </location>
</feature>
<feature type="transmembrane region" description="Helical" evidence="5">
    <location>
        <begin position="147"/>
        <end position="167"/>
    </location>
</feature>
<gene>
    <name evidence="7" type="ORF">E1H14_08800</name>
</gene>
<keyword evidence="4 5" id="KW-0472">Membrane</keyword>
<feature type="transmembrane region" description="Helical" evidence="5">
    <location>
        <begin position="20"/>
        <end position="47"/>
    </location>
</feature>
<dbReference type="PANTHER" id="PTHR37422">
    <property type="entry name" value="TEICHURONIC ACID BIOSYNTHESIS PROTEIN TUAE"/>
    <property type="match status" value="1"/>
</dbReference>
<feature type="transmembrane region" description="Helical" evidence="5">
    <location>
        <begin position="173"/>
        <end position="190"/>
    </location>
</feature>
<sequence length="401" mass="45541">MKAIKSIDYTSYANTLLLSWFFIAIVAFDQSIATSTLLILSFIFIIPTVRNLDTAWLNHGSWIMALGFYGLTHIVFRILDGSSDISSYERPFRFILAIVLFLYLLHFGFKESWLHWAILLGTLFGVGFAIHEAFWLNKSRADLGHNAIAYATLMTTLGLITTCIAWIKEKLSYKLIFLGTGLLAFFAVILSGTRGAVLSWIFFFSLLTLLFILRSKSPKKKLGVVFFSAIVLILATQLPQVQMRWQQTKWEFQQFEQGNSHTSTGLRVQMWHTAWFLGKRSPILGSGQDLDVLRELSHDFIYENNYHPDLLSMFDHFHNEYMDSFAKRGLLGVFAWLGLLIGAMYSLKGRYLVASSLVVATYSIGALTETLMSTGRLIYLYIFLISVIRCAATQSKLAKDT</sequence>
<feature type="transmembrane region" description="Helical" evidence="5">
    <location>
        <begin position="329"/>
        <end position="345"/>
    </location>
</feature>
<accession>A0A5A9W1B0</accession>
<keyword evidence="8" id="KW-1185">Reference proteome</keyword>
<dbReference type="GO" id="GO:0016020">
    <property type="term" value="C:membrane"/>
    <property type="evidence" value="ECO:0007669"/>
    <property type="project" value="UniProtKB-SubCell"/>
</dbReference>
<dbReference type="OrthoDB" id="8576060at2"/>
<evidence type="ECO:0000313" key="7">
    <source>
        <dbReference type="EMBL" id="KAA0874362.1"/>
    </source>
</evidence>
<comment type="caution">
    <text evidence="7">The sequence shown here is derived from an EMBL/GenBank/DDBJ whole genome shotgun (WGS) entry which is preliminary data.</text>
</comment>
<evidence type="ECO:0000256" key="1">
    <source>
        <dbReference type="ARBA" id="ARBA00004141"/>
    </source>
</evidence>
<evidence type="ECO:0000256" key="3">
    <source>
        <dbReference type="ARBA" id="ARBA00022989"/>
    </source>
</evidence>
<organism evidence="7 8">
    <name type="scientific">Nitrincola tapanii</name>
    <dbReference type="NCBI Taxonomy" id="1708751"/>
    <lineage>
        <taxon>Bacteria</taxon>
        <taxon>Pseudomonadati</taxon>
        <taxon>Pseudomonadota</taxon>
        <taxon>Gammaproteobacteria</taxon>
        <taxon>Oceanospirillales</taxon>
        <taxon>Oceanospirillaceae</taxon>
        <taxon>Nitrincola</taxon>
    </lineage>
</organism>
<name>A0A5A9W1B0_9GAMM</name>
<dbReference type="RefSeq" id="WP_149391095.1">
    <property type="nucleotide sequence ID" value="NZ_SMRS01000006.1"/>
</dbReference>
<keyword evidence="2 5" id="KW-0812">Transmembrane</keyword>
<protein>
    <submittedName>
        <fullName evidence="7">O-antigen ligase family protein</fullName>
    </submittedName>
</protein>
<dbReference type="PANTHER" id="PTHR37422:SF17">
    <property type="entry name" value="O-ANTIGEN LIGASE"/>
    <property type="match status" value="1"/>
</dbReference>
<evidence type="ECO:0000313" key="8">
    <source>
        <dbReference type="Proteomes" id="UP000325302"/>
    </source>
</evidence>
<feature type="transmembrane region" description="Helical" evidence="5">
    <location>
        <begin position="115"/>
        <end position="135"/>
    </location>
</feature>
<feature type="domain" description="O-antigen ligase-related" evidence="6">
    <location>
        <begin position="182"/>
        <end position="337"/>
    </location>
</feature>
<comment type="subcellular location">
    <subcellularLocation>
        <location evidence="1">Membrane</location>
        <topology evidence="1">Multi-pass membrane protein</topology>
    </subcellularLocation>
</comment>
<dbReference type="EMBL" id="SMRS01000006">
    <property type="protein sequence ID" value="KAA0874362.1"/>
    <property type="molecule type" value="Genomic_DNA"/>
</dbReference>
<dbReference type="Proteomes" id="UP000325302">
    <property type="component" value="Unassembled WGS sequence"/>
</dbReference>
<reference evidence="7 8" key="1">
    <citation type="submission" date="2019-03" db="EMBL/GenBank/DDBJ databases">
        <title>Nitrincola sp. nov. isolated from an Indian soda lake.</title>
        <authorList>
            <person name="Joshi A."/>
            <person name="Thite S.V."/>
            <person name="Joseph N."/>
            <person name="Dhotre D."/>
            <person name="Moorthy M."/>
            <person name="Shouche Y.S."/>
        </authorList>
    </citation>
    <scope>NUCLEOTIDE SEQUENCE [LARGE SCALE GENOMIC DNA]</scope>
    <source>
        <strain evidence="7 8">MEB193</strain>
    </source>
</reference>
<evidence type="ECO:0000256" key="5">
    <source>
        <dbReference type="SAM" id="Phobius"/>
    </source>
</evidence>
<keyword evidence="3 5" id="KW-1133">Transmembrane helix</keyword>
<evidence type="ECO:0000256" key="2">
    <source>
        <dbReference type="ARBA" id="ARBA00022692"/>
    </source>
</evidence>